<dbReference type="AlphaFoldDB" id="A0A1G6U8N2"/>
<dbReference type="OrthoDB" id="5298361at2"/>
<dbReference type="RefSeq" id="WP_091239916.1">
    <property type="nucleotide sequence ID" value="NZ_FNAG01000002.1"/>
</dbReference>
<dbReference type="Proteomes" id="UP000199603">
    <property type="component" value="Unassembled WGS sequence"/>
</dbReference>
<gene>
    <name evidence="3" type="ORF">SAMN04488509_102190</name>
</gene>
<dbReference type="PROSITE" id="PS51740">
    <property type="entry name" value="SPOVT_ABRB"/>
    <property type="match status" value="1"/>
</dbReference>
<name>A0A1G6U8N2_9GAMM</name>
<reference evidence="3 4" key="1">
    <citation type="submission" date="2016-10" db="EMBL/GenBank/DDBJ databases">
        <authorList>
            <person name="de Groot N.N."/>
        </authorList>
    </citation>
    <scope>NUCLEOTIDE SEQUENCE [LARGE SCALE GENOMIC DNA]</scope>
    <source>
        <strain evidence="3 4">DSM 16957</strain>
    </source>
</reference>
<feature type="domain" description="SpoVT-AbrB" evidence="2">
    <location>
        <begin position="6"/>
        <end position="47"/>
    </location>
</feature>
<sequence>MATLTSRVFNNGNSQAVRIPAEFKLDTDRVTITRNEAGDLIIHPLRARRGAALLEALEALADADAEFVAALEAERASQPDVQEREPL</sequence>
<dbReference type="InterPro" id="IPR007159">
    <property type="entry name" value="SpoVT-AbrB_dom"/>
</dbReference>
<dbReference type="InterPro" id="IPR037914">
    <property type="entry name" value="SpoVT-AbrB_sf"/>
</dbReference>
<dbReference type="EMBL" id="FNAG01000002">
    <property type="protein sequence ID" value="SDD36947.1"/>
    <property type="molecule type" value="Genomic_DNA"/>
</dbReference>
<organism evidence="3 4">
    <name type="scientific">Aquimonas voraii</name>
    <dbReference type="NCBI Taxonomy" id="265719"/>
    <lineage>
        <taxon>Bacteria</taxon>
        <taxon>Pseudomonadati</taxon>
        <taxon>Pseudomonadota</taxon>
        <taxon>Gammaproteobacteria</taxon>
        <taxon>Lysobacterales</taxon>
        <taxon>Lysobacteraceae</taxon>
        <taxon>Aquimonas</taxon>
    </lineage>
</organism>
<protein>
    <submittedName>
        <fullName evidence="3">Antitoxin VapB</fullName>
    </submittedName>
</protein>
<keyword evidence="1" id="KW-0238">DNA-binding</keyword>
<evidence type="ECO:0000313" key="4">
    <source>
        <dbReference type="Proteomes" id="UP000199603"/>
    </source>
</evidence>
<accession>A0A1G6U8N2</accession>
<keyword evidence="4" id="KW-1185">Reference proteome</keyword>
<evidence type="ECO:0000259" key="2">
    <source>
        <dbReference type="PROSITE" id="PS51740"/>
    </source>
</evidence>
<dbReference type="GO" id="GO:0003677">
    <property type="term" value="F:DNA binding"/>
    <property type="evidence" value="ECO:0007669"/>
    <property type="project" value="UniProtKB-UniRule"/>
</dbReference>
<dbReference type="SUPFAM" id="SSF89447">
    <property type="entry name" value="AbrB/MazE/MraZ-like"/>
    <property type="match status" value="1"/>
</dbReference>
<evidence type="ECO:0000256" key="1">
    <source>
        <dbReference type="PROSITE-ProRule" id="PRU01076"/>
    </source>
</evidence>
<evidence type="ECO:0000313" key="3">
    <source>
        <dbReference type="EMBL" id="SDD36947.1"/>
    </source>
</evidence>
<proteinExistence type="predicted"/>
<dbReference type="Gene3D" id="2.10.260.10">
    <property type="match status" value="1"/>
</dbReference>
<dbReference type="STRING" id="265719.SAMN04488509_102190"/>